<comment type="caution">
    <text evidence="2">The sequence shown here is derived from an EMBL/GenBank/DDBJ whole genome shotgun (WGS) entry which is preliminary data.</text>
</comment>
<evidence type="ECO:0000256" key="1">
    <source>
        <dbReference type="SAM" id="MobiDB-lite"/>
    </source>
</evidence>
<accession>A0A9D4GB20</accession>
<dbReference type="AlphaFoldDB" id="A0A9D4GB20"/>
<feature type="compositionally biased region" description="Basic and acidic residues" evidence="1">
    <location>
        <begin position="10"/>
        <end position="27"/>
    </location>
</feature>
<gene>
    <name evidence="2" type="ORF">DPMN_140769</name>
</gene>
<name>A0A9D4GB20_DREPO</name>
<protein>
    <submittedName>
        <fullName evidence="2">Uncharacterized protein</fullName>
    </submittedName>
</protein>
<dbReference type="EMBL" id="JAIWYP010000006">
    <property type="protein sequence ID" value="KAH3812339.1"/>
    <property type="molecule type" value="Genomic_DNA"/>
</dbReference>
<feature type="region of interest" description="Disordered" evidence="1">
    <location>
        <begin position="1"/>
        <end position="27"/>
    </location>
</feature>
<organism evidence="2 3">
    <name type="scientific">Dreissena polymorpha</name>
    <name type="common">Zebra mussel</name>
    <name type="synonym">Mytilus polymorpha</name>
    <dbReference type="NCBI Taxonomy" id="45954"/>
    <lineage>
        <taxon>Eukaryota</taxon>
        <taxon>Metazoa</taxon>
        <taxon>Spiralia</taxon>
        <taxon>Lophotrochozoa</taxon>
        <taxon>Mollusca</taxon>
        <taxon>Bivalvia</taxon>
        <taxon>Autobranchia</taxon>
        <taxon>Heteroconchia</taxon>
        <taxon>Euheterodonta</taxon>
        <taxon>Imparidentia</taxon>
        <taxon>Neoheterodontei</taxon>
        <taxon>Myida</taxon>
        <taxon>Dreissenoidea</taxon>
        <taxon>Dreissenidae</taxon>
        <taxon>Dreissena</taxon>
    </lineage>
</organism>
<evidence type="ECO:0000313" key="2">
    <source>
        <dbReference type="EMBL" id="KAH3812339.1"/>
    </source>
</evidence>
<reference evidence="2" key="2">
    <citation type="submission" date="2020-11" db="EMBL/GenBank/DDBJ databases">
        <authorList>
            <person name="McCartney M.A."/>
            <person name="Auch B."/>
            <person name="Kono T."/>
            <person name="Mallez S."/>
            <person name="Becker A."/>
            <person name="Gohl D.M."/>
            <person name="Silverstein K.A.T."/>
            <person name="Koren S."/>
            <person name="Bechman K.B."/>
            <person name="Herman A."/>
            <person name="Abrahante J.E."/>
            <person name="Garbe J."/>
        </authorList>
    </citation>
    <scope>NUCLEOTIDE SEQUENCE</scope>
    <source>
        <strain evidence="2">Duluth1</strain>
        <tissue evidence="2">Whole animal</tissue>
    </source>
</reference>
<proteinExistence type="predicted"/>
<dbReference type="Proteomes" id="UP000828390">
    <property type="component" value="Unassembled WGS sequence"/>
</dbReference>
<sequence length="55" mass="6234">MTSPKPRRKSTPERRSPSPLKTEEEKQADLVIFSSAVFGENPSYCHSQLVVRHPP</sequence>
<evidence type="ECO:0000313" key="3">
    <source>
        <dbReference type="Proteomes" id="UP000828390"/>
    </source>
</evidence>
<keyword evidence="3" id="KW-1185">Reference proteome</keyword>
<reference evidence="2" key="1">
    <citation type="journal article" date="2019" name="bioRxiv">
        <title>The Genome of the Zebra Mussel, Dreissena polymorpha: A Resource for Invasive Species Research.</title>
        <authorList>
            <person name="McCartney M.A."/>
            <person name="Auch B."/>
            <person name="Kono T."/>
            <person name="Mallez S."/>
            <person name="Zhang Y."/>
            <person name="Obille A."/>
            <person name="Becker A."/>
            <person name="Abrahante J.E."/>
            <person name="Garbe J."/>
            <person name="Badalamenti J.P."/>
            <person name="Herman A."/>
            <person name="Mangelson H."/>
            <person name="Liachko I."/>
            <person name="Sullivan S."/>
            <person name="Sone E.D."/>
            <person name="Koren S."/>
            <person name="Silverstein K.A.T."/>
            <person name="Beckman K.B."/>
            <person name="Gohl D.M."/>
        </authorList>
    </citation>
    <scope>NUCLEOTIDE SEQUENCE</scope>
    <source>
        <strain evidence="2">Duluth1</strain>
        <tissue evidence="2">Whole animal</tissue>
    </source>
</reference>